<dbReference type="PANTHER" id="PTHR35309">
    <property type="match status" value="1"/>
</dbReference>
<dbReference type="OrthoDB" id="9772627at2"/>
<dbReference type="Pfam" id="PF14249">
    <property type="entry name" value="Tocopherol_cycl"/>
    <property type="match status" value="1"/>
</dbReference>
<keyword evidence="2" id="KW-1185">Reference proteome</keyword>
<dbReference type="RefSeq" id="WP_058257147.1">
    <property type="nucleotide sequence ID" value="NZ_LN879430.1"/>
</dbReference>
<evidence type="ECO:0000313" key="1">
    <source>
        <dbReference type="EMBL" id="CUH91697.1"/>
    </source>
</evidence>
<protein>
    <recommendedName>
        <fullName evidence="3">Tocopherol cyclase</fullName>
    </recommendedName>
</protein>
<organism evidence="1 2">
    <name type="scientific">Herbinix luporum</name>
    <dbReference type="NCBI Taxonomy" id="1679721"/>
    <lineage>
        <taxon>Bacteria</taxon>
        <taxon>Bacillati</taxon>
        <taxon>Bacillota</taxon>
        <taxon>Clostridia</taxon>
        <taxon>Lachnospirales</taxon>
        <taxon>Lachnospiraceae</taxon>
        <taxon>Herbinix</taxon>
    </lineage>
</organism>
<sequence length="292" mass="33657">MSYFHGINKKKGYFEGWYFRNQNDTEVISLIPAFHIDEKGKKSASIQVITNTVSDYIMYPIEDFAVSRKKLGIRIGNNIFTKEGIIVNFTTKKIEVKGALKFSKFTPLKYDIMGPFKYMPFMQCRHSVFSLSHKVTGKLRINGGVMYFNQGLGYVEGDRGIEFPRSYFWTQCSWGDQANNAIMISIADIPIANVTFKGCIAVIYYGGKEYRLATYLGVKIMKYNKNELWVQQGGYDLYVTLIDKNPHKLLAPVKGSMMRTVYESIDCKIRYRFMVNKKLIFDFIGRGSFERG</sequence>
<name>A0A0K8J2H8_9FIRM</name>
<reference evidence="2" key="1">
    <citation type="submission" date="2015-09" db="EMBL/GenBank/DDBJ databases">
        <authorList>
            <person name="Wibberg D."/>
        </authorList>
    </citation>
    <scope>NUCLEOTIDE SEQUENCE [LARGE SCALE GENOMIC DNA]</scope>
    <source>
        <strain evidence="2">SD1D</strain>
    </source>
</reference>
<dbReference type="PANTHER" id="PTHR35309:SF4">
    <property type="entry name" value="TOCOPHEROL CYCLASE"/>
    <property type="match status" value="1"/>
</dbReference>
<evidence type="ECO:0000313" key="2">
    <source>
        <dbReference type="Proteomes" id="UP000196053"/>
    </source>
</evidence>
<dbReference type="Proteomes" id="UP000196053">
    <property type="component" value="Chromosome I"/>
</dbReference>
<dbReference type="InterPro" id="IPR025893">
    <property type="entry name" value="Tocopherol_cyclase"/>
</dbReference>
<dbReference type="GO" id="GO:0009976">
    <property type="term" value="F:tocopherol cyclase activity"/>
    <property type="evidence" value="ECO:0007669"/>
    <property type="project" value="InterPro"/>
</dbReference>
<proteinExistence type="predicted"/>
<dbReference type="KEGG" id="hsd:SD1D_0143"/>
<evidence type="ECO:0008006" key="3">
    <source>
        <dbReference type="Google" id="ProtNLM"/>
    </source>
</evidence>
<dbReference type="SUPFAM" id="SSF159245">
    <property type="entry name" value="AttH-like"/>
    <property type="match status" value="1"/>
</dbReference>
<dbReference type="AlphaFoldDB" id="A0A0K8J2H8"/>
<gene>
    <name evidence="1" type="ORF">SD1D_0143</name>
</gene>
<dbReference type="EMBL" id="LN879430">
    <property type="protein sequence ID" value="CUH91697.1"/>
    <property type="molecule type" value="Genomic_DNA"/>
</dbReference>
<accession>A0A0K8J2H8</accession>